<dbReference type="Pfam" id="PF03748">
    <property type="entry name" value="FliL"/>
    <property type="match status" value="1"/>
</dbReference>
<dbReference type="AlphaFoldDB" id="A0A9W6D257"/>
<comment type="function">
    <text evidence="1 10">Controls the rotational direction of flagella during chemotaxis.</text>
</comment>
<name>A0A9W6D257_9BACT</name>
<dbReference type="Proteomes" id="UP001144372">
    <property type="component" value="Unassembled WGS sequence"/>
</dbReference>
<evidence type="ECO:0000256" key="2">
    <source>
        <dbReference type="ARBA" id="ARBA00004162"/>
    </source>
</evidence>
<organism evidence="11 12">
    <name type="scientific">Desulforhabdus amnigena</name>
    <dbReference type="NCBI Taxonomy" id="40218"/>
    <lineage>
        <taxon>Bacteria</taxon>
        <taxon>Pseudomonadati</taxon>
        <taxon>Thermodesulfobacteriota</taxon>
        <taxon>Syntrophobacteria</taxon>
        <taxon>Syntrophobacterales</taxon>
        <taxon>Syntrophobacteraceae</taxon>
        <taxon>Desulforhabdus</taxon>
    </lineage>
</organism>
<sequence>MARAGNGKDNPQEVGSGKSSGMKWVIIGVLALVLLGGGGFFGWRMFLSTGRSDAPAAAKEAPQITHQMDSFLVNLADPGGKRYLKVNIQVLLDNPLVEDEIKTRTYAVRDTILMLLSAKAYDDIATPNGKDILKREMMVKLNRLLTKGQVKEVFFTDFLVQ</sequence>
<evidence type="ECO:0000256" key="5">
    <source>
        <dbReference type="ARBA" id="ARBA00022500"/>
    </source>
</evidence>
<keyword evidence="5 10" id="KW-0145">Chemotaxis</keyword>
<evidence type="ECO:0000313" key="12">
    <source>
        <dbReference type="Proteomes" id="UP001144372"/>
    </source>
</evidence>
<dbReference type="PANTHER" id="PTHR35091">
    <property type="entry name" value="FLAGELLAR PROTEIN FLIL"/>
    <property type="match status" value="1"/>
</dbReference>
<dbReference type="GO" id="GO:0005886">
    <property type="term" value="C:plasma membrane"/>
    <property type="evidence" value="ECO:0007669"/>
    <property type="project" value="UniProtKB-SubCell"/>
</dbReference>
<keyword evidence="6 10" id="KW-0812">Transmembrane</keyword>
<evidence type="ECO:0000256" key="3">
    <source>
        <dbReference type="ARBA" id="ARBA00008281"/>
    </source>
</evidence>
<keyword evidence="11" id="KW-0966">Cell projection</keyword>
<evidence type="ECO:0000256" key="6">
    <source>
        <dbReference type="ARBA" id="ARBA00022692"/>
    </source>
</evidence>
<reference evidence="11" key="1">
    <citation type="submission" date="2022-12" db="EMBL/GenBank/DDBJ databases">
        <title>Reference genome sequencing for broad-spectrum identification of bacterial and archaeal isolates by mass spectrometry.</title>
        <authorList>
            <person name="Sekiguchi Y."/>
            <person name="Tourlousse D.M."/>
        </authorList>
    </citation>
    <scope>NUCLEOTIDE SEQUENCE</scope>
    <source>
        <strain evidence="11">ASRB1</strain>
    </source>
</reference>
<keyword evidence="9 10" id="KW-0472">Membrane</keyword>
<keyword evidence="4 10" id="KW-1003">Cell membrane</keyword>
<evidence type="ECO:0000313" key="11">
    <source>
        <dbReference type="EMBL" id="GLI33579.1"/>
    </source>
</evidence>
<evidence type="ECO:0000256" key="9">
    <source>
        <dbReference type="ARBA" id="ARBA00023136"/>
    </source>
</evidence>
<protein>
    <recommendedName>
        <fullName evidence="10">Flagellar protein FliL</fullName>
    </recommendedName>
</protein>
<dbReference type="GO" id="GO:0071978">
    <property type="term" value="P:bacterial-type flagellum-dependent swarming motility"/>
    <property type="evidence" value="ECO:0007669"/>
    <property type="project" value="TreeGrafter"/>
</dbReference>
<proteinExistence type="inferred from homology"/>
<comment type="caution">
    <text evidence="11">The sequence shown here is derived from an EMBL/GenBank/DDBJ whole genome shotgun (WGS) entry which is preliminary data.</text>
</comment>
<keyword evidence="11" id="KW-0969">Cilium</keyword>
<dbReference type="GO" id="GO:0009425">
    <property type="term" value="C:bacterial-type flagellum basal body"/>
    <property type="evidence" value="ECO:0007669"/>
    <property type="project" value="InterPro"/>
</dbReference>
<comment type="similarity">
    <text evidence="3 10">Belongs to the FliL family.</text>
</comment>
<keyword evidence="7 10" id="KW-0283">Flagellar rotation</keyword>
<dbReference type="PANTHER" id="PTHR35091:SF2">
    <property type="entry name" value="FLAGELLAR PROTEIN FLIL"/>
    <property type="match status" value="1"/>
</dbReference>
<dbReference type="RefSeq" id="WP_281792659.1">
    <property type="nucleotide sequence ID" value="NZ_BSDR01000001.1"/>
</dbReference>
<keyword evidence="12" id="KW-1185">Reference proteome</keyword>
<gene>
    <name evidence="11" type="ORF">DAMNIGENAA_10120</name>
</gene>
<evidence type="ECO:0000256" key="4">
    <source>
        <dbReference type="ARBA" id="ARBA00022475"/>
    </source>
</evidence>
<dbReference type="GO" id="GO:0006935">
    <property type="term" value="P:chemotaxis"/>
    <property type="evidence" value="ECO:0007669"/>
    <property type="project" value="UniProtKB-KW"/>
</dbReference>
<dbReference type="EMBL" id="BSDR01000001">
    <property type="protein sequence ID" value="GLI33579.1"/>
    <property type="molecule type" value="Genomic_DNA"/>
</dbReference>
<keyword evidence="11" id="KW-0282">Flagellum</keyword>
<keyword evidence="8 10" id="KW-1133">Transmembrane helix</keyword>
<evidence type="ECO:0000256" key="10">
    <source>
        <dbReference type="RuleBase" id="RU364125"/>
    </source>
</evidence>
<feature type="transmembrane region" description="Helical" evidence="10">
    <location>
        <begin position="24"/>
        <end position="43"/>
    </location>
</feature>
<comment type="subcellular location">
    <subcellularLocation>
        <location evidence="2">Cell membrane</location>
        <topology evidence="2">Single-pass membrane protein</topology>
    </subcellularLocation>
</comment>
<accession>A0A9W6D257</accession>
<evidence type="ECO:0000256" key="1">
    <source>
        <dbReference type="ARBA" id="ARBA00002254"/>
    </source>
</evidence>
<evidence type="ECO:0000256" key="7">
    <source>
        <dbReference type="ARBA" id="ARBA00022779"/>
    </source>
</evidence>
<dbReference type="InterPro" id="IPR005503">
    <property type="entry name" value="FliL"/>
</dbReference>
<evidence type="ECO:0000256" key="8">
    <source>
        <dbReference type="ARBA" id="ARBA00022989"/>
    </source>
</evidence>